<dbReference type="AlphaFoldDB" id="A0A7S0MN39"/>
<feature type="compositionally biased region" description="Polar residues" evidence="2">
    <location>
        <begin position="122"/>
        <end position="142"/>
    </location>
</feature>
<keyword evidence="3" id="KW-0732">Signal</keyword>
<feature type="coiled-coil region" evidence="1">
    <location>
        <begin position="50"/>
        <end position="77"/>
    </location>
</feature>
<evidence type="ECO:0000313" key="4">
    <source>
        <dbReference type="EMBL" id="CAD8646398.1"/>
    </source>
</evidence>
<protein>
    <submittedName>
        <fullName evidence="4">Uncharacterized protein</fullName>
    </submittedName>
</protein>
<keyword evidence="1" id="KW-0175">Coiled coil</keyword>
<reference evidence="4" key="1">
    <citation type="submission" date="2021-01" db="EMBL/GenBank/DDBJ databases">
        <authorList>
            <person name="Corre E."/>
            <person name="Pelletier E."/>
            <person name="Niang G."/>
            <person name="Scheremetjew M."/>
            <person name="Finn R."/>
            <person name="Kale V."/>
            <person name="Holt S."/>
            <person name="Cochrane G."/>
            <person name="Meng A."/>
            <person name="Brown T."/>
            <person name="Cohen L."/>
        </authorList>
    </citation>
    <scope>NUCLEOTIDE SEQUENCE</scope>
    <source>
        <strain evidence="4">CCAP979/52</strain>
    </source>
</reference>
<name>A0A7S0MN39_9CRYP</name>
<feature type="signal peptide" evidence="3">
    <location>
        <begin position="1"/>
        <end position="20"/>
    </location>
</feature>
<feature type="region of interest" description="Disordered" evidence="2">
    <location>
        <begin position="79"/>
        <end position="99"/>
    </location>
</feature>
<evidence type="ECO:0000256" key="1">
    <source>
        <dbReference type="SAM" id="Coils"/>
    </source>
</evidence>
<evidence type="ECO:0000256" key="3">
    <source>
        <dbReference type="SAM" id="SignalP"/>
    </source>
</evidence>
<sequence>MNLVRFALLTICTCTVTIEASHMPKLSRVSIDVVPDGKGSCELLQLHFQHLALQRQLHEASVQRRDLEDRLSSLVSKSKDNSNFLNSRDRSTDAESRNIVDNHVAMPDRAGHHLRLRGGIQEDSNPNLQATCGNQIASRAQI</sequence>
<accession>A0A7S0MN39</accession>
<feature type="compositionally biased region" description="Basic and acidic residues" evidence="2">
    <location>
        <begin position="87"/>
        <end position="99"/>
    </location>
</feature>
<dbReference type="EMBL" id="HBEZ01043822">
    <property type="protein sequence ID" value="CAD8646398.1"/>
    <property type="molecule type" value="Transcribed_RNA"/>
</dbReference>
<evidence type="ECO:0000256" key="2">
    <source>
        <dbReference type="SAM" id="MobiDB-lite"/>
    </source>
</evidence>
<gene>
    <name evidence="4" type="ORF">CCUR1050_LOCUS24083</name>
</gene>
<feature type="chain" id="PRO_5030976111" evidence="3">
    <location>
        <begin position="21"/>
        <end position="142"/>
    </location>
</feature>
<feature type="region of interest" description="Disordered" evidence="2">
    <location>
        <begin position="119"/>
        <end position="142"/>
    </location>
</feature>
<proteinExistence type="predicted"/>
<organism evidence="4">
    <name type="scientific">Cryptomonas curvata</name>
    <dbReference type="NCBI Taxonomy" id="233186"/>
    <lineage>
        <taxon>Eukaryota</taxon>
        <taxon>Cryptophyceae</taxon>
        <taxon>Cryptomonadales</taxon>
        <taxon>Cryptomonadaceae</taxon>
        <taxon>Cryptomonas</taxon>
    </lineage>
</organism>